<keyword evidence="6" id="KW-0812">Transmembrane</keyword>
<dbReference type="InterPro" id="IPR036890">
    <property type="entry name" value="HATPase_C_sf"/>
</dbReference>
<gene>
    <name evidence="9" type="ORF">GON26_09775</name>
</gene>
<keyword evidence="6" id="KW-1133">Transmembrane helix</keyword>
<dbReference type="EMBL" id="WSTB01000004">
    <property type="protein sequence ID" value="MWB94652.1"/>
    <property type="molecule type" value="Genomic_DNA"/>
</dbReference>
<dbReference type="GO" id="GO:0000160">
    <property type="term" value="P:phosphorelay signal transduction system"/>
    <property type="evidence" value="ECO:0007669"/>
    <property type="project" value="UniProtKB-KW"/>
</dbReference>
<protein>
    <recommendedName>
        <fullName evidence="2">histidine kinase</fullName>
        <ecNumber evidence="2">2.7.13.3</ecNumber>
    </recommendedName>
</protein>
<evidence type="ECO:0000313" key="9">
    <source>
        <dbReference type="EMBL" id="MWB94652.1"/>
    </source>
</evidence>
<dbReference type="InterPro" id="IPR011623">
    <property type="entry name" value="7TMR_DISM_rcpt_extracell_dom1"/>
</dbReference>
<dbReference type="Gene3D" id="3.30.565.10">
    <property type="entry name" value="Histidine kinase-like ATPase, C-terminal domain"/>
    <property type="match status" value="1"/>
</dbReference>
<evidence type="ECO:0000259" key="8">
    <source>
        <dbReference type="PROSITE" id="PS50109"/>
    </source>
</evidence>
<evidence type="ECO:0000256" key="7">
    <source>
        <dbReference type="SAM" id="SignalP"/>
    </source>
</evidence>
<feature type="chain" id="PRO_5026054771" description="histidine kinase" evidence="7">
    <location>
        <begin position="20"/>
        <end position="622"/>
    </location>
</feature>
<feature type="signal peptide" evidence="7">
    <location>
        <begin position="1"/>
        <end position="19"/>
    </location>
</feature>
<comment type="catalytic activity">
    <reaction evidence="1">
        <text>ATP + protein L-histidine = ADP + protein N-phospho-L-histidine.</text>
        <dbReference type="EC" id="2.7.13.3"/>
    </reaction>
</comment>
<keyword evidence="6" id="KW-0472">Membrane</keyword>
<accession>A0A6I4NNU7</accession>
<name>A0A6I4NNU7_9FLAO</name>
<dbReference type="Pfam" id="PF07696">
    <property type="entry name" value="7TMR-DISMED2"/>
    <property type="match status" value="1"/>
</dbReference>
<dbReference type="PANTHER" id="PTHR24421:SF10">
    <property type="entry name" value="NITRATE_NITRITE SENSOR PROTEIN NARQ"/>
    <property type="match status" value="1"/>
</dbReference>
<dbReference type="SUPFAM" id="SSF55874">
    <property type="entry name" value="ATPase domain of HSP90 chaperone/DNA topoisomerase II/histidine kinase"/>
    <property type="match status" value="1"/>
</dbReference>
<dbReference type="GO" id="GO:0004673">
    <property type="term" value="F:protein histidine kinase activity"/>
    <property type="evidence" value="ECO:0007669"/>
    <property type="project" value="UniProtKB-EC"/>
</dbReference>
<dbReference type="PANTHER" id="PTHR24421">
    <property type="entry name" value="NITRATE/NITRITE SENSOR PROTEIN NARX-RELATED"/>
    <property type="match status" value="1"/>
</dbReference>
<dbReference type="RefSeq" id="WP_160374619.1">
    <property type="nucleotide sequence ID" value="NZ_WSTB01000004.1"/>
</dbReference>
<feature type="transmembrane region" description="Helical" evidence="6">
    <location>
        <begin position="341"/>
        <end position="359"/>
    </location>
</feature>
<feature type="transmembrane region" description="Helical" evidence="6">
    <location>
        <begin position="379"/>
        <end position="398"/>
    </location>
</feature>
<dbReference type="Proteomes" id="UP000471501">
    <property type="component" value="Unassembled WGS sequence"/>
</dbReference>
<dbReference type="InterPro" id="IPR005467">
    <property type="entry name" value="His_kinase_dom"/>
</dbReference>
<comment type="caution">
    <text evidence="9">The sequence shown here is derived from an EMBL/GenBank/DDBJ whole genome shotgun (WGS) entry which is preliminary data.</text>
</comment>
<dbReference type="EC" id="2.7.13.3" evidence="2"/>
<dbReference type="Gene3D" id="2.60.40.2380">
    <property type="match status" value="1"/>
</dbReference>
<feature type="transmembrane region" description="Helical" evidence="6">
    <location>
        <begin position="190"/>
        <end position="208"/>
    </location>
</feature>
<dbReference type="CDD" id="cd16917">
    <property type="entry name" value="HATPase_UhpB-NarQ-NarX-like"/>
    <property type="match status" value="1"/>
</dbReference>
<dbReference type="PROSITE" id="PS50109">
    <property type="entry name" value="HIS_KIN"/>
    <property type="match status" value="1"/>
</dbReference>
<feature type="transmembrane region" description="Helical" evidence="6">
    <location>
        <begin position="213"/>
        <end position="233"/>
    </location>
</feature>
<sequence length="622" mass="72549">MTRKVFLFLLLFSAGFFQAAPLKTYVYNNDIHHLSHYYQYLEDCDSYSTTAVIQNFRAGKFQNPPLDKAFSSGISTCSYWLAVAVQNSTDKNQKFLWSFKNNGLSFLLYEFKNGQLILLDESSMHESLDKRPYPVRSISFPFYLDSMESKILFVKVTPTVNKNIYFPTDIETVEQFFTAELEFSYLMGKYFGILLLTLFINLCLFIILKKRIYLYNIFYGFFIILFQLSDFHFDSFEIPNAFFSFWSYINKDFYIALSIFFYAKVFQIFVELHKNFIKINRVLNGLNYTLLVSAILLLVSGLLFHQSNYFIQFVNGFINFMIYIIVGFILVTIFIGIRFKINFFMLFGLSFVFMFYGFLGYLLNTLNLASLPIFRPGNLINGSVIEVSLLTIFFIYKFKLDKEKAALKIITEIRKNDELSKKMLTIESEEQERLARNIHDEIGSDITGLRLQLENHLSSSTINPQHQESILENVKILYEKVRDLSHFMKPTEFNSNFMATIENQVLFYRKNVKNVEFELFSNLKDTDVLPPEIQSQLIRIIKEAYTNALKHSMASKISIQLIFENDILLLMIEDNGIGFDLSNDFKSIGLENMKSRVEFLKGIITLESNKKGTSIIIEIPVR</sequence>
<evidence type="ECO:0000256" key="3">
    <source>
        <dbReference type="ARBA" id="ARBA00022679"/>
    </source>
</evidence>
<keyword evidence="7" id="KW-0732">Signal</keyword>
<proteinExistence type="predicted"/>
<organism evidence="9 10">
    <name type="scientific">Flavobacterium hydrocarbonoxydans</name>
    <dbReference type="NCBI Taxonomy" id="2683249"/>
    <lineage>
        <taxon>Bacteria</taxon>
        <taxon>Pseudomonadati</taxon>
        <taxon>Bacteroidota</taxon>
        <taxon>Flavobacteriia</taxon>
        <taxon>Flavobacteriales</taxon>
        <taxon>Flavobacteriaceae</taxon>
        <taxon>Flavobacterium</taxon>
    </lineage>
</organism>
<feature type="domain" description="Histidine kinase" evidence="8">
    <location>
        <begin position="437"/>
        <end position="622"/>
    </location>
</feature>
<dbReference type="InterPro" id="IPR003594">
    <property type="entry name" value="HATPase_dom"/>
</dbReference>
<evidence type="ECO:0000256" key="5">
    <source>
        <dbReference type="ARBA" id="ARBA00023012"/>
    </source>
</evidence>
<dbReference type="InterPro" id="IPR011622">
    <property type="entry name" value="7TMR_DISM_rcpt_extracell_dom2"/>
</dbReference>
<evidence type="ECO:0000256" key="2">
    <source>
        <dbReference type="ARBA" id="ARBA00012438"/>
    </source>
</evidence>
<keyword evidence="10" id="KW-1185">Reference proteome</keyword>
<dbReference type="AlphaFoldDB" id="A0A6I4NNU7"/>
<dbReference type="Pfam" id="PF02518">
    <property type="entry name" value="HATPase_c"/>
    <property type="match status" value="1"/>
</dbReference>
<evidence type="ECO:0000256" key="1">
    <source>
        <dbReference type="ARBA" id="ARBA00000085"/>
    </source>
</evidence>
<dbReference type="Gene3D" id="1.20.5.1930">
    <property type="match status" value="1"/>
</dbReference>
<dbReference type="SMART" id="SM00387">
    <property type="entry name" value="HATPase_c"/>
    <property type="match status" value="1"/>
</dbReference>
<feature type="transmembrane region" description="Helical" evidence="6">
    <location>
        <begin position="253"/>
        <end position="270"/>
    </location>
</feature>
<evidence type="ECO:0000256" key="4">
    <source>
        <dbReference type="ARBA" id="ARBA00022777"/>
    </source>
</evidence>
<dbReference type="InterPro" id="IPR050482">
    <property type="entry name" value="Sensor_HK_TwoCompSys"/>
</dbReference>
<keyword evidence="3" id="KW-0808">Transferase</keyword>
<reference evidence="9 10" key="1">
    <citation type="submission" date="2019-12" db="EMBL/GenBank/DDBJ databases">
        <authorList>
            <person name="Kim Y.S."/>
        </authorList>
    </citation>
    <scope>NUCLEOTIDE SEQUENCE [LARGE SCALE GENOMIC DNA]</scope>
    <source>
        <strain evidence="9 10">GA093</strain>
    </source>
</reference>
<feature type="transmembrane region" description="Helical" evidence="6">
    <location>
        <begin position="282"/>
        <end position="304"/>
    </location>
</feature>
<evidence type="ECO:0000256" key="6">
    <source>
        <dbReference type="SAM" id="Phobius"/>
    </source>
</evidence>
<keyword evidence="5" id="KW-0902">Two-component regulatory system</keyword>
<feature type="transmembrane region" description="Helical" evidence="6">
    <location>
        <begin position="310"/>
        <end position="334"/>
    </location>
</feature>
<dbReference type="Pfam" id="PF07695">
    <property type="entry name" value="7TMR-DISM_7TM"/>
    <property type="match status" value="1"/>
</dbReference>
<keyword evidence="4" id="KW-0418">Kinase</keyword>
<evidence type="ECO:0000313" key="10">
    <source>
        <dbReference type="Proteomes" id="UP000471501"/>
    </source>
</evidence>